<dbReference type="Gene3D" id="3.30.1810.10">
    <property type="entry name" value="YdfO-like"/>
    <property type="match status" value="1"/>
</dbReference>
<accession>A0A239X506</accession>
<dbReference type="AlphaFoldDB" id="A0A239X506"/>
<dbReference type="Pfam" id="PF07166">
    <property type="entry name" value="DUF1398"/>
    <property type="match status" value="1"/>
</dbReference>
<reference evidence="1 2" key="1">
    <citation type="submission" date="2017-06" db="EMBL/GenBank/DDBJ databases">
        <authorList>
            <consortium name="Pathogen Informatics"/>
        </authorList>
    </citation>
    <scope>NUCLEOTIDE SEQUENCE [LARGE SCALE GENOMIC DNA]</scope>
    <source>
        <strain evidence="1 2">NCTC11291</strain>
    </source>
</reference>
<keyword evidence="1" id="KW-0946">Virion</keyword>
<dbReference type="RefSeq" id="WP_231909776.1">
    <property type="nucleotide sequence ID" value="NZ_LT906454.1"/>
</dbReference>
<proteinExistence type="predicted"/>
<dbReference type="Proteomes" id="UP000215144">
    <property type="component" value="Chromosome 1"/>
</dbReference>
<organism evidence="1 2">
    <name type="scientific">Streptococcus acidominimus</name>
    <dbReference type="NCBI Taxonomy" id="1326"/>
    <lineage>
        <taxon>Bacteria</taxon>
        <taxon>Bacillati</taxon>
        <taxon>Bacillota</taxon>
        <taxon>Bacilli</taxon>
        <taxon>Lactobacillales</taxon>
        <taxon>Streptococcaceae</taxon>
        <taxon>Streptococcus</taxon>
    </lineage>
</organism>
<dbReference type="SUPFAM" id="SSF160419">
    <property type="entry name" value="YdfO-like"/>
    <property type="match status" value="1"/>
</dbReference>
<evidence type="ECO:0000313" key="2">
    <source>
        <dbReference type="Proteomes" id="UP000215144"/>
    </source>
</evidence>
<dbReference type="InterPro" id="IPR036696">
    <property type="entry name" value="YdfO-like_sf"/>
</dbReference>
<dbReference type="EMBL" id="LT906454">
    <property type="protein sequence ID" value="SNV41293.1"/>
    <property type="molecule type" value="Genomic_DNA"/>
</dbReference>
<gene>
    <name evidence="1" type="ORF">SAMEA4504048_01322</name>
</gene>
<dbReference type="InterPro" id="IPR009833">
    <property type="entry name" value="DUF1398"/>
</dbReference>
<dbReference type="KEGG" id="saco:SAME_01322"/>
<keyword evidence="1" id="KW-0261">Viral envelope protein</keyword>
<protein>
    <submittedName>
        <fullName evidence="1">Phage envelope protein</fullName>
    </submittedName>
</protein>
<sequence length="103" mass="11314">MLQLQTIGVVEGQFSGPDFPKLIQTFKEMGMVKHTVSLETGLVTYTDFSGDTLQQTGYRVQTPIALSSDKVQVQLDLSAHQADQMIFPEFCEAMAKSRGCPLG</sequence>
<name>A0A239X506_STRAI</name>
<evidence type="ECO:0000313" key="1">
    <source>
        <dbReference type="EMBL" id="SNV41293.1"/>
    </source>
</evidence>